<name>A0ACB6ZAN6_THEGA</name>
<gene>
    <name evidence="1" type="ORF">BDM02DRAFT_3118481</name>
</gene>
<dbReference type="EMBL" id="MU118055">
    <property type="protein sequence ID" value="KAF9646544.1"/>
    <property type="molecule type" value="Genomic_DNA"/>
</dbReference>
<sequence>MFIKSSQPRLLRQRPQLSFDALERTDQFTPAPLFYHVAWKCCKMRFQCFYT</sequence>
<protein>
    <submittedName>
        <fullName evidence="1">Uncharacterized protein</fullName>
    </submittedName>
</protein>
<reference evidence="1" key="2">
    <citation type="journal article" date="2020" name="Nat. Commun.">
        <title>Large-scale genome sequencing of mycorrhizal fungi provides insights into the early evolution of symbiotic traits.</title>
        <authorList>
            <person name="Miyauchi S."/>
            <person name="Kiss E."/>
            <person name="Kuo A."/>
            <person name="Drula E."/>
            <person name="Kohler A."/>
            <person name="Sanchez-Garcia M."/>
            <person name="Morin E."/>
            <person name="Andreopoulos B."/>
            <person name="Barry K.W."/>
            <person name="Bonito G."/>
            <person name="Buee M."/>
            <person name="Carver A."/>
            <person name="Chen C."/>
            <person name="Cichocki N."/>
            <person name="Clum A."/>
            <person name="Culley D."/>
            <person name="Crous P.W."/>
            <person name="Fauchery L."/>
            <person name="Girlanda M."/>
            <person name="Hayes R.D."/>
            <person name="Keri Z."/>
            <person name="LaButti K."/>
            <person name="Lipzen A."/>
            <person name="Lombard V."/>
            <person name="Magnuson J."/>
            <person name="Maillard F."/>
            <person name="Murat C."/>
            <person name="Nolan M."/>
            <person name="Ohm R.A."/>
            <person name="Pangilinan J."/>
            <person name="Pereira M.F."/>
            <person name="Perotto S."/>
            <person name="Peter M."/>
            <person name="Pfister S."/>
            <person name="Riley R."/>
            <person name="Sitrit Y."/>
            <person name="Stielow J.B."/>
            <person name="Szollosi G."/>
            <person name="Zifcakova L."/>
            <person name="Stursova M."/>
            <person name="Spatafora J.W."/>
            <person name="Tedersoo L."/>
            <person name="Vaario L.M."/>
            <person name="Yamada A."/>
            <person name="Yan M."/>
            <person name="Wang P."/>
            <person name="Xu J."/>
            <person name="Bruns T."/>
            <person name="Baldrian P."/>
            <person name="Vilgalys R."/>
            <person name="Dunand C."/>
            <person name="Henrissat B."/>
            <person name="Grigoriev I.V."/>
            <person name="Hibbett D."/>
            <person name="Nagy L.G."/>
            <person name="Martin F.M."/>
        </authorList>
    </citation>
    <scope>NUCLEOTIDE SEQUENCE</scope>
    <source>
        <strain evidence="1">P2</strain>
    </source>
</reference>
<dbReference type="Proteomes" id="UP000886501">
    <property type="component" value="Unassembled WGS sequence"/>
</dbReference>
<proteinExistence type="predicted"/>
<accession>A0ACB6ZAN6</accession>
<evidence type="ECO:0000313" key="1">
    <source>
        <dbReference type="EMBL" id="KAF9646544.1"/>
    </source>
</evidence>
<reference evidence="1" key="1">
    <citation type="submission" date="2019-10" db="EMBL/GenBank/DDBJ databases">
        <authorList>
            <consortium name="DOE Joint Genome Institute"/>
            <person name="Kuo A."/>
            <person name="Miyauchi S."/>
            <person name="Kiss E."/>
            <person name="Drula E."/>
            <person name="Kohler A."/>
            <person name="Sanchez-Garcia M."/>
            <person name="Andreopoulos B."/>
            <person name="Barry K.W."/>
            <person name="Bonito G."/>
            <person name="Buee M."/>
            <person name="Carver A."/>
            <person name="Chen C."/>
            <person name="Cichocki N."/>
            <person name="Clum A."/>
            <person name="Culley D."/>
            <person name="Crous P.W."/>
            <person name="Fauchery L."/>
            <person name="Girlanda M."/>
            <person name="Hayes R."/>
            <person name="Keri Z."/>
            <person name="Labutti K."/>
            <person name="Lipzen A."/>
            <person name="Lombard V."/>
            <person name="Magnuson J."/>
            <person name="Maillard F."/>
            <person name="Morin E."/>
            <person name="Murat C."/>
            <person name="Nolan M."/>
            <person name="Ohm R."/>
            <person name="Pangilinan J."/>
            <person name="Pereira M."/>
            <person name="Perotto S."/>
            <person name="Peter M."/>
            <person name="Riley R."/>
            <person name="Sitrit Y."/>
            <person name="Stielow B."/>
            <person name="Szollosi G."/>
            <person name="Zifcakova L."/>
            <person name="Stursova M."/>
            <person name="Spatafora J.W."/>
            <person name="Tedersoo L."/>
            <person name="Vaario L.-M."/>
            <person name="Yamada A."/>
            <person name="Yan M."/>
            <person name="Wang P."/>
            <person name="Xu J."/>
            <person name="Bruns T."/>
            <person name="Baldrian P."/>
            <person name="Vilgalys R."/>
            <person name="Henrissat B."/>
            <person name="Grigoriev I.V."/>
            <person name="Hibbett D."/>
            <person name="Nagy L.G."/>
            <person name="Martin F.M."/>
        </authorList>
    </citation>
    <scope>NUCLEOTIDE SEQUENCE</scope>
    <source>
        <strain evidence="1">P2</strain>
    </source>
</reference>
<organism evidence="1 2">
    <name type="scientific">Thelephora ganbajun</name>
    <name type="common">Ganba fungus</name>
    <dbReference type="NCBI Taxonomy" id="370292"/>
    <lineage>
        <taxon>Eukaryota</taxon>
        <taxon>Fungi</taxon>
        <taxon>Dikarya</taxon>
        <taxon>Basidiomycota</taxon>
        <taxon>Agaricomycotina</taxon>
        <taxon>Agaricomycetes</taxon>
        <taxon>Thelephorales</taxon>
        <taxon>Thelephoraceae</taxon>
        <taxon>Thelephora</taxon>
    </lineage>
</organism>
<comment type="caution">
    <text evidence="1">The sequence shown here is derived from an EMBL/GenBank/DDBJ whole genome shotgun (WGS) entry which is preliminary data.</text>
</comment>
<evidence type="ECO:0000313" key="2">
    <source>
        <dbReference type="Proteomes" id="UP000886501"/>
    </source>
</evidence>
<keyword evidence="2" id="KW-1185">Reference proteome</keyword>